<evidence type="ECO:0000313" key="1">
    <source>
        <dbReference type="EMBL" id="WMV37893.1"/>
    </source>
</evidence>
<accession>A0AAF0ZFX1</accession>
<evidence type="ECO:0000313" key="2">
    <source>
        <dbReference type="Proteomes" id="UP001234989"/>
    </source>
</evidence>
<keyword evidence="2" id="KW-1185">Reference proteome</keyword>
<dbReference type="PANTHER" id="PTHR33067:SF9">
    <property type="entry name" value="RNA-DIRECTED DNA POLYMERASE"/>
    <property type="match status" value="1"/>
</dbReference>
<dbReference type="CDD" id="cd00303">
    <property type="entry name" value="retropepsin_like"/>
    <property type="match status" value="1"/>
</dbReference>
<name>A0AAF0ZFX1_SOLVR</name>
<dbReference type="Gene3D" id="2.40.70.10">
    <property type="entry name" value="Acid Proteases"/>
    <property type="match status" value="1"/>
</dbReference>
<dbReference type="AlphaFoldDB" id="A0AAF0ZFX1"/>
<dbReference type="Gene3D" id="1.10.340.70">
    <property type="match status" value="1"/>
</dbReference>
<dbReference type="InterPro" id="IPR021109">
    <property type="entry name" value="Peptidase_aspartic_dom_sf"/>
</dbReference>
<dbReference type="Proteomes" id="UP001234989">
    <property type="component" value="Chromosome 7"/>
</dbReference>
<gene>
    <name evidence="1" type="ORF">MTR67_031278</name>
</gene>
<organism evidence="1 2">
    <name type="scientific">Solanum verrucosum</name>
    <dbReference type="NCBI Taxonomy" id="315347"/>
    <lineage>
        <taxon>Eukaryota</taxon>
        <taxon>Viridiplantae</taxon>
        <taxon>Streptophyta</taxon>
        <taxon>Embryophyta</taxon>
        <taxon>Tracheophyta</taxon>
        <taxon>Spermatophyta</taxon>
        <taxon>Magnoliopsida</taxon>
        <taxon>eudicotyledons</taxon>
        <taxon>Gunneridae</taxon>
        <taxon>Pentapetalae</taxon>
        <taxon>asterids</taxon>
        <taxon>lamiids</taxon>
        <taxon>Solanales</taxon>
        <taxon>Solanaceae</taxon>
        <taxon>Solanoideae</taxon>
        <taxon>Solaneae</taxon>
        <taxon>Solanum</taxon>
    </lineage>
</organism>
<sequence length="287" mass="33175">MTSNVVIKKTDLGAFTILCTVRMLQFSKALCDLGASINLMSYAIFKQLGLGEPKSTTMRLLMADRSIKHPIYIRYDILMKVDRFNFPADLVILDCEIDAEVPIILGRLFLTTGRALVDVESGELKFWINDGRFDFEVKDRKGCKNHVADHLSRMEYNVVVPSERDIEEAFLDESVMMITHGNPPWYVDFANYVVCGVFPDGLNFYQWKRFLFDVKKYFWDEPYLFWKCADHIIRRCVPKVQVDTFLDSCQMLPVGGHHSGVRTTTKVLQSGYYRTTLYQDARSLVKQ</sequence>
<proteinExistence type="predicted"/>
<dbReference type="PANTHER" id="PTHR33067">
    <property type="entry name" value="RNA-DIRECTED DNA POLYMERASE-RELATED"/>
    <property type="match status" value="1"/>
</dbReference>
<reference evidence="1" key="1">
    <citation type="submission" date="2023-08" db="EMBL/GenBank/DDBJ databases">
        <title>A de novo genome assembly of Solanum verrucosum Schlechtendal, a Mexican diploid species geographically isolated from the other diploid A-genome species in potato relatives.</title>
        <authorList>
            <person name="Hosaka K."/>
        </authorList>
    </citation>
    <scope>NUCLEOTIDE SEQUENCE</scope>
    <source>
        <tissue evidence="1">Young leaves</tissue>
    </source>
</reference>
<protein>
    <submittedName>
        <fullName evidence="1">Uncharacterized protein</fullName>
    </submittedName>
</protein>
<dbReference type="EMBL" id="CP133618">
    <property type="protein sequence ID" value="WMV37893.1"/>
    <property type="molecule type" value="Genomic_DNA"/>
</dbReference>